<sequence>MLGQTMLSAYEAMYGEIPFNPEANDGRQTEAPKERGRTRQRRPRTESLILDEEPVTVEMTRDQRRPPDERITVQAKSTRAPQSNPPTGPRKERKRSLPVEEDSESDALSDPEREINFVDDQELSNNHLLKLSNGLHQRMTKLQAYVPLTVFNADWIEKDVEKAGLKKVKTVKELQEGDDVPTYSGLTPKDKLLLSYGEWMDCIDLFIRYVEEFYHMERTAEMFRKHKANVIDIRRSTLCWMVALRYCIKVRKLVMQNRTKNGKRQMNNAGILHQDILRAAKDKAEVCGERSYAENPYTTTTGENKLQSSNGRPLAKNEVSTSSQDANGWKNSSKSRRNNHNSNNKRKSFDRNISYRKNWKTDYHGGGHGGASYHQTQNTGYYSNCNHHNAPYNNTFPSSSSGFHPLGPYGGNVYGSSFHPSYSQGGSMASTSKPHNQLAIVAKPSGSGQGGALAIVNRQNGGGKQNCGDAQGGWCEPGRLGKDL</sequence>
<dbReference type="HOGENOM" id="CLU_024650_0_0_1"/>
<feature type="compositionally biased region" description="Polar residues" evidence="1">
    <location>
        <begin position="296"/>
        <end position="311"/>
    </location>
</feature>
<evidence type="ECO:0000313" key="2">
    <source>
        <dbReference type="EMBL" id="EGG03949.1"/>
    </source>
</evidence>
<dbReference type="KEGG" id="mlr:MELLADRAFT_89776"/>
<feature type="region of interest" description="Disordered" evidence="1">
    <location>
        <begin position="294"/>
        <end position="352"/>
    </location>
</feature>
<dbReference type="EMBL" id="GL883121">
    <property type="protein sequence ID" value="EGG03949.1"/>
    <property type="molecule type" value="Genomic_DNA"/>
</dbReference>
<reference evidence="3" key="1">
    <citation type="journal article" date="2011" name="Proc. Natl. Acad. Sci. U.S.A.">
        <title>Obligate biotrophy features unraveled by the genomic analysis of rust fungi.</title>
        <authorList>
            <person name="Duplessis S."/>
            <person name="Cuomo C.A."/>
            <person name="Lin Y.-C."/>
            <person name="Aerts A."/>
            <person name="Tisserant E."/>
            <person name="Veneault-Fourrey C."/>
            <person name="Joly D.L."/>
            <person name="Hacquard S."/>
            <person name="Amselem J."/>
            <person name="Cantarel B.L."/>
            <person name="Chiu R."/>
            <person name="Coutinho P.M."/>
            <person name="Feau N."/>
            <person name="Field M."/>
            <person name="Frey P."/>
            <person name="Gelhaye E."/>
            <person name="Goldberg J."/>
            <person name="Grabherr M.G."/>
            <person name="Kodira C.D."/>
            <person name="Kohler A."/>
            <person name="Kuees U."/>
            <person name="Lindquist E.A."/>
            <person name="Lucas S.M."/>
            <person name="Mago R."/>
            <person name="Mauceli E."/>
            <person name="Morin E."/>
            <person name="Murat C."/>
            <person name="Pangilinan J.L."/>
            <person name="Park R."/>
            <person name="Pearson M."/>
            <person name="Quesneville H."/>
            <person name="Rouhier N."/>
            <person name="Sakthikumar S."/>
            <person name="Salamov A.A."/>
            <person name="Schmutz J."/>
            <person name="Selles B."/>
            <person name="Shapiro H."/>
            <person name="Tanguay P."/>
            <person name="Tuskan G.A."/>
            <person name="Henrissat B."/>
            <person name="Van de Peer Y."/>
            <person name="Rouze P."/>
            <person name="Ellis J.G."/>
            <person name="Dodds P.N."/>
            <person name="Schein J.E."/>
            <person name="Zhong S."/>
            <person name="Hamelin R.C."/>
            <person name="Grigoriev I.V."/>
            <person name="Szabo L.J."/>
            <person name="Martin F."/>
        </authorList>
    </citation>
    <scope>NUCLEOTIDE SEQUENCE [LARGE SCALE GENOMIC DNA]</scope>
    <source>
        <strain evidence="3">98AG31 / pathotype 3-4-7</strain>
    </source>
</reference>
<dbReference type="Proteomes" id="UP000001072">
    <property type="component" value="Unassembled WGS sequence"/>
</dbReference>
<dbReference type="RefSeq" id="XP_007412742.1">
    <property type="nucleotide sequence ID" value="XM_007412680.1"/>
</dbReference>
<feature type="compositionally biased region" description="Basic and acidic residues" evidence="1">
    <location>
        <begin position="24"/>
        <end position="37"/>
    </location>
</feature>
<dbReference type="AlphaFoldDB" id="F4RUK9"/>
<dbReference type="InParanoid" id="F4RUK9"/>
<name>F4RUK9_MELLP</name>
<evidence type="ECO:0000313" key="3">
    <source>
        <dbReference type="Proteomes" id="UP000001072"/>
    </source>
</evidence>
<feature type="compositionally biased region" description="Basic residues" evidence="1">
    <location>
        <begin position="333"/>
        <end position="348"/>
    </location>
</feature>
<organism evidence="3">
    <name type="scientific">Melampsora larici-populina (strain 98AG31 / pathotype 3-4-7)</name>
    <name type="common">Poplar leaf rust fungus</name>
    <dbReference type="NCBI Taxonomy" id="747676"/>
    <lineage>
        <taxon>Eukaryota</taxon>
        <taxon>Fungi</taxon>
        <taxon>Dikarya</taxon>
        <taxon>Basidiomycota</taxon>
        <taxon>Pucciniomycotina</taxon>
        <taxon>Pucciniomycetes</taxon>
        <taxon>Pucciniales</taxon>
        <taxon>Melampsoraceae</taxon>
        <taxon>Melampsora</taxon>
    </lineage>
</organism>
<accession>F4RUK9</accession>
<evidence type="ECO:0000256" key="1">
    <source>
        <dbReference type="SAM" id="MobiDB-lite"/>
    </source>
</evidence>
<keyword evidence="3" id="KW-1185">Reference proteome</keyword>
<gene>
    <name evidence="2" type="ORF">MELLADRAFT_89776</name>
</gene>
<proteinExistence type="predicted"/>
<dbReference type="VEuPathDB" id="FungiDB:MELLADRAFT_89776"/>
<feature type="region of interest" description="Disordered" evidence="1">
    <location>
        <begin position="17"/>
        <end position="112"/>
    </location>
</feature>
<feature type="compositionally biased region" description="Acidic residues" evidence="1">
    <location>
        <begin position="99"/>
        <end position="109"/>
    </location>
</feature>
<feature type="compositionally biased region" description="Basic and acidic residues" evidence="1">
    <location>
        <begin position="59"/>
        <end position="71"/>
    </location>
</feature>
<protein>
    <submittedName>
        <fullName evidence="2">Uncharacterized protein</fullName>
    </submittedName>
</protein>
<dbReference type="GeneID" id="18935326"/>